<dbReference type="InterPro" id="IPR006558">
    <property type="entry name" value="LamG-like"/>
</dbReference>
<keyword evidence="5" id="KW-1185">Reference proteome</keyword>
<protein>
    <recommendedName>
        <fullName evidence="3">LamG-like jellyroll fold domain-containing protein</fullName>
    </recommendedName>
</protein>
<evidence type="ECO:0000256" key="1">
    <source>
        <dbReference type="ARBA" id="ARBA00022729"/>
    </source>
</evidence>
<keyword evidence="2" id="KW-1015">Disulfide bond</keyword>
<accession>A0A814TH03</accession>
<dbReference type="Pfam" id="PF13385">
    <property type="entry name" value="Laminin_G_3"/>
    <property type="match status" value="1"/>
</dbReference>
<organism evidence="4 5">
    <name type="scientific">Didymodactylos carnosus</name>
    <dbReference type="NCBI Taxonomy" id="1234261"/>
    <lineage>
        <taxon>Eukaryota</taxon>
        <taxon>Metazoa</taxon>
        <taxon>Spiralia</taxon>
        <taxon>Gnathifera</taxon>
        <taxon>Rotifera</taxon>
        <taxon>Eurotatoria</taxon>
        <taxon>Bdelloidea</taxon>
        <taxon>Philodinida</taxon>
        <taxon>Philodinidae</taxon>
        <taxon>Didymodactylos</taxon>
    </lineage>
</organism>
<dbReference type="SMART" id="SM00560">
    <property type="entry name" value="LamGL"/>
    <property type="match status" value="1"/>
</dbReference>
<dbReference type="Proteomes" id="UP000663829">
    <property type="component" value="Unassembled WGS sequence"/>
</dbReference>
<sequence>MQADKGGKTVLMDKNDYIAKAKEKLNNPSVYEQVKKDPTKHIMEIKTEADKLFDLDKINVTQHYQLIGIEDLPTVRGQPKLHKPNNPMRIITCSRQTITSPVSKFVFNIIEDLRSTLSGIVMNASKFVQQINNLPIDNDENLTIDIVIGRLAETKKLEARHKMHMNDLSLMICRNIVLFGFLTHTAATTSLLYTLQAYYPFDNTADDMSGNGHNGTLNGTVSYGPPKVGTAALMLNGTGCIAIPGAVVKTNESFSVAAWVKIFKFKTTDTSQTFVSIDGTQISAFYVQLRGDNNLFSFSQYLTDQNTFTGAGATATAITVSPNVWYHLVAVSDTSLKQVQFYVSGELQSTTTFAGGFLASHDTIIGRALNSGQPADWVIGQIDEVYLYTGVLTSDKIRELAGSSSSYTLQAYYPFDNTADDLSVAVSDTSLKQVQFYVSGELQSTTTFAGGFLASHDTIIGRALNSGQPADWVIGQIDEVYLYTGVLTSDKIKELAAIP</sequence>
<gene>
    <name evidence="4" type="ORF">GPM918_LOCUS21720</name>
</gene>
<comment type="caution">
    <text evidence="4">The sequence shown here is derived from an EMBL/GenBank/DDBJ whole genome shotgun (WGS) entry which is preliminary data.</text>
</comment>
<dbReference type="AlphaFoldDB" id="A0A814TH03"/>
<dbReference type="EMBL" id="CAJNOQ010007237">
    <property type="protein sequence ID" value="CAF1161840.1"/>
    <property type="molecule type" value="Genomic_DNA"/>
</dbReference>
<name>A0A814TH03_9BILA</name>
<dbReference type="SUPFAM" id="SSF49899">
    <property type="entry name" value="Concanavalin A-like lectins/glucanases"/>
    <property type="match status" value="2"/>
</dbReference>
<evidence type="ECO:0000259" key="3">
    <source>
        <dbReference type="SMART" id="SM00560"/>
    </source>
</evidence>
<dbReference type="Gene3D" id="2.60.120.200">
    <property type="match status" value="2"/>
</dbReference>
<feature type="domain" description="LamG-like jellyroll fold" evidence="3">
    <location>
        <begin position="252"/>
        <end position="395"/>
    </location>
</feature>
<evidence type="ECO:0000313" key="4">
    <source>
        <dbReference type="EMBL" id="CAF1161840.1"/>
    </source>
</evidence>
<reference evidence="4" key="1">
    <citation type="submission" date="2021-02" db="EMBL/GenBank/DDBJ databases">
        <authorList>
            <person name="Nowell W R."/>
        </authorList>
    </citation>
    <scope>NUCLEOTIDE SEQUENCE</scope>
</reference>
<evidence type="ECO:0000256" key="2">
    <source>
        <dbReference type="ARBA" id="ARBA00023157"/>
    </source>
</evidence>
<evidence type="ECO:0000313" key="5">
    <source>
        <dbReference type="Proteomes" id="UP000663829"/>
    </source>
</evidence>
<dbReference type="InterPro" id="IPR013320">
    <property type="entry name" value="ConA-like_dom_sf"/>
</dbReference>
<keyword evidence="1" id="KW-0732">Signal</keyword>
<proteinExistence type="predicted"/>